<dbReference type="AlphaFoldDB" id="A0A9Q4DVG4"/>
<evidence type="ECO:0000313" key="1">
    <source>
        <dbReference type="EMBL" id="MCY8123216.1"/>
    </source>
</evidence>
<organism evidence="1 2">
    <name type="scientific">Bacillus spizizenii</name>
    <name type="common">Bacillus subtilis subsp. spizizenii</name>
    <dbReference type="NCBI Taxonomy" id="96241"/>
    <lineage>
        <taxon>Bacteria</taxon>
        <taxon>Bacillati</taxon>
        <taxon>Bacillota</taxon>
        <taxon>Bacilli</taxon>
        <taxon>Bacillales</taxon>
        <taxon>Bacillaceae</taxon>
        <taxon>Bacillus</taxon>
    </lineage>
</organism>
<reference evidence="1" key="1">
    <citation type="submission" date="2022-02" db="EMBL/GenBank/DDBJ databases">
        <title>Crop Bioprotection Bacillus Genome Sequencing.</title>
        <authorList>
            <person name="Dunlap C."/>
        </authorList>
    </citation>
    <scope>NUCLEOTIDE SEQUENCE</scope>
    <source>
        <strain evidence="1">M18B4</strain>
    </source>
</reference>
<dbReference type="EMBL" id="JALANJ010000069">
    <property type="protein sequence ID" value="MCY8123216.1"/>
    <property type="molecule type" value="Genomic_DNA"/>
</dbReference>
<protein>
    <submittedName>
        <fullName evidence="1">Uncharacterized protein</fullName>
    </submittedName>
</protein>
<proteinExistence type="predicted"/>
<dbReference type="Proteomes" id="UP001070352">
    <property type="component" value="Unassembled WGS sequence"/>
</dbReference>
<evidence type="ECO:0000313" key="2">
    <source>
        <dbReference type="Proteomes" id="UP001070352"/>
    </source>
</evidence>
<gene>
    <name evidence="1" type="ORF">MOC45_22050</name>
</gene>
<comment type="caution">
    <text evidence="1">The sequence shown here is derived from an EMBL/GenBank/DDBJ whole genome shotgun (WGS) entry which is preliminary data.</text>
</comment>
<sequence>MIGDQIWIKIKYLFYLKGVSEQMNFQREYLGYCIHNTADMLWLWYDYHTEIFDRSLPYTVAAPDDETAVIPTRFPYTSWSYNNAQKLLKDIYWIAKAHEVSAEEMFQAKMSEVRGRSSSQNRIDLFLELDKKGQFEFIKDMSN</sequence>
<accession>A0A9Q4DVG4</accession>
<name>A0A9Q4DVG4_BACSC</name>